<dbReference type="AlphaFoldDB" id="A0A3R6V3B9"/>
<comment type="caution">
    <text evidence="1">The sequence shown here is derived from an EMBL/GenBank/DDBJ whole genome shotgun (WGS) entry which is preliminary data.</text>
</comment>
<dbReference type="EMBL" id="QUSY01002654">
    <property type="protein sequence ID" value="RHY20388.1"/>
    <property type="molecule type" value="Genomic_DNA"/>
</dbReference>
<accession>A0A3R6V3B9</accession>
<proteinExistence type="predicted"/>
<gene>
    <name evidence="1" type="ORF">DYB32_010039</name>
</gene>
<keyword evidence="2" id="KW-1185">Reference proteome</keyword>
<dbReference type="Gene3D" id="3.30.420.10">
    <property type="entry name" value="Ribonuclease H-like superfamily/Ribonuclease H"/>
    <property type="match status" value="1"/>
</dbReference>
<organism evidence="1 2">
    <name type="scientific">Aphanomyces invadans</name>
    <dbReference type="NCBI Taxonomy" id="157072"/>
    <lineage>
        <taxon>Eukaryota</taxon>
        <taxon>Sar</taxon>
        <taxon>Stramenopiles</taxon>
        <taxon>Oomycota</taxon>
        <taxon>Saprolegniomycetes</taxon>
        <taxon>Saprolegniales</taxon>
        <taxon>Verrucalvaceae</taxon>
        <taxon>Aphanomyces</taxon>
    </lineage>
</organism>
<name>A0A3R6V3B9_9STRA</name>
<dbReference type="Proteomes" id="UP000285060">
    <property type="component" value="Unassembled WGS sequence"/>
</dbReference>
<dbReference type="GO" id="GO:0003676">
    <property type="term" value="F:nucleic acid binding"/>
    <property type="evidence" value="ECO:0007669"/>
    <property type="project" value="InterPro"/>
</dbReference>
<evidence type="ECO:0000313" key="2">
    <source>
        <dbReference type="Proteomes" id="UP000285060"/>
    </source>
</evidence>
<dbReference type="VEuPathDB" id="FungiDB:H310_00685"/>
<evidence type="ECO:0000313" key="1">
    <source>
        <dbReference type="EMBL" id="RHY20388.1"/>
    </source>
</evidence>
<evidence type="ECO:0008006" key="3">
    <source>
        <dbReference type="Google" id="ProtNLM"/>
    </source>
</evidence>
<reference evidence="1 2" key="1">
    <citation type="submission" date="2018-08" db="EMBL/GenBank/DDBJ databases">
        <title>Aphanomyces genome sequencing and annotation.</title>
        <authorList>
            <person name="Minardi D."/>
            <person name="Oidtmann B."/>
            <person name="Van Der Giezen M."/>
            <person name="Studholme D.J."/>
        </authorList>
    </citation>
    <scope>NUCLEOTIDE SEQUENCE [LARGE SCALE GENOMIC DNA]</scope>
    <source>
        <strain evidence="1 2">NJM0002</strain>
    </source>
</reference>
<protein>
    <recommendedName>
        <fullName evidence="3">Tc1-like transposase DDE domain-containing protein</fullName>
    </recommendedName>
</protein>
<dbReference type="InterPro" id="IPR036397">
    <property type="entry name" value="RNaseH_sf"/>
</dbReference>
<sequence>MAKIIFGAKLSSRAKMKFILDGPHGYHMYWRGVHGVEKVFSKRNSIMAWCAMSLCGNSDIAFLEGRQSLEMYCKTLETYLFLFLGDVQKCLENQIAAFQQDYAPIHASNETKKFLEDSGVFSMDWPS</sequence>